<sequence>MNKYRTIGTNTCEQPTEVFMTSTPIKKAVDTARDDEPSFDASFFSTDSSDDSKDVTFDENVFMENTYMSDDEEEIEEMDGDLHSSIVNENKLIVFESNLMEIINTLTCSECNCPVDPSDTDKEYIGTMIKITAYCTDGHLVRKWTSQPLIGKMPAGNLLVSAATLFSGQTFTHISQFSQFMNLKFIGKTTYQTIQREVLMPVVSHAWNMMQEHIFTKIKSQNRYLRLAGEGRCDSPGFNAKYCTYSLMDLDTQQIVAFVTVQVTETGSSSKMEVEGFKRCMDFLLKRGFEIKVLATDRHVQIRSVMSKQYPQTEHQFDVWHLANSIRKKLLAKSKSRETEELGLWIKAVCNHLWWCANNCGGD</sequence>
<accession>A0AA88YU18</accession>
<name>A0AA88YU18_PINIB</name>
<dbReference type="EMBL" id="VSWD01000002">
    <property type="protein sequence ID" value="KAK3107481.1"/>
    <property type="molecule type" value="Genomic_DNA"/>
</dbReference>
<dbReference type="Proteomes" id="UP001186944">
    <property type="component" value="Unassembled WGS sequence"/>
</dbReference>
<proteinExistence type="predicted"/>
<evidence type="ECO:0000313" key="2">
    <source>
        <dbReference type="Proteomes" id="UP001186944"/>
    </source>
</evidence>
<organism evidence="1 2">
    <name type="scientific">Pinctada imbricata</name>
    <name type="common">Atlantic pearl-oyster</name>
    <name type="synonym">Pinctada martensii</name>
    <dbReference type="NCBI Taxonomy" id="66713"/>
    <lineage>
        <taxon>Eukaryota</taxon>
        <taxon>Metazoa</taxon>
        <taxon>Spiralia</taxon>
        <taxon>Lophotrochozoa</taxon>
        <taxon>Mollusca</taxon>
        <taxon>Bivalvia</taxon>
        <taxon>Autobranchia</taxon>
        <taxon>Pteriomorphia</taxon>
        <taxon>Pterioida</taxon>
        <taxon>Pterioidea</taxon>
        <taxon>Pteriidae</taxon>
        <taxon>Pinctada</taxon>
    </lineage>
</organism>
<dbReference type="AlphaFoldDB" id="A0AA88YU18"/>
<dbReference type="PANTHER" id="PTHR31751:SF42">
    <property type="entry name" value="PROTEIN CBG10204"/>
    <property type="match status" value="1"/>
</dbReference>
<reference evidence="1" key="1">
    <citation type="submission" date="2019-08" db="EMBL/GenBank/DDBJ databases">
        <title>The improved chromosome-level genome for the pearl oyster Pinctada fucata martensii using PacBio sequencing and Hi-C.</title>
        <authorList>
            <person name="Zheng Z."/>
        </authorList>
    </citation>
    <scope>NUCLEOTIDE SEQUENCE</scope>
    <source>
        <strain evidence="1">ZZ-2019</strain>
        <tissue evidence="1">Adductor muscle</tissue>
    </source>
</reference>
<evidence type="ECO:0000313" key="1">
    <source>
        <dbReference type="EMBL" id="KAK3107481.1"/>
    </source>
</evidence>
<keyword evidence="2" id="KW-1185">Reference proteome</keyword>
<protein>
    <submittedName>
        <fullName evidence="1">Uncharacterized protein</fullName>
    </submittedName>
</protein>
<comment type="caution">
    <text evidence="1">The sequence shown here is derived from an EMBL/GenBank/DDBJ whole genome shotgun (WGS) entry which is preliminary data.</text>
</comment>
<gene>
    <name evidence="1" type="ORF">FSP39_015454</name>
</gene>
<dbReference type="PANTHER" id="PTHR31751">
    <property type="entry name" value="SI:CH211-108C17.2-RELATED-RELATED"/>
    <property type="match status" value="1"/>
</dbReference>